<dbReference type="PANTHER" id="PTHR21310">
    <property type="entry name" value="AMINOGLYCOSIDE PHOSPHOTRANSFERASE-RELATED-RELATED"/>
    <property type="match status" value="1"/>
</dbReference>
<feature type="domain" description="Aminoglycoside phosphotransferase" evidence="1">
    <location>
        <begin position="48"/>
        <end position="252"/>
    </location>
</feature>
<evidence type="ECO:0000313" key="3">
    <source>
        <dbReference type="Proteomes" id="UP000799766"/>
    </source>
</evidence>
<dbReference type="InterPro" id="IPR011009">
    <property type="entry name" value="Kinase-like_dom_sf"/>
</dbReference>
<dbReference type="GO" id="GO:0016301">
    <property type="term" value="F:kinase activity"/>
    <property type="evidence" value="ECO:0007669"/>
    <property type="project" value="UniProtKB-KW"/>
</dbReference>
<protein>
    <submittedName>
        <fullName evidence="2">Kinase-like domain-containing protein</fullName>
    </submittedName>
</protein>
<accession>A0A6A6P527</accession>
<evidence type="ECO:0000259" key="1">
    <source>
        <dbReference type="Pfam" id="PF01636"/>
    </source>
</evidence>
<dbReference type="OrthoDB" id="2906425at2759"/>
<dbReference type="InterPro" id="IPR002575">
    <property type="entry name" value="Aminoglycoside_PTrfase"/>
</dbReference>
<gene>
    <name evidence="2" type="ORF">BDY21DRAFT_318333</name>
</gene>
<sequence>MFARALDRVASLTLQVRLQIGKKLFGSLGPTLVKISRNRVIKGPCQLPELEALNYVAKYTSVPVPKVCATHDQPEGFYIEMEYIQGTNLETAWIGGLLSPAQKKAIVQELAGFVEQLRRLKPPHEGIVASAGLRGALDYRIGTSLFGPFHNHEDFHSFLRGHIPMENCSQVYGERVSRCHSRQYRSCFPHSDLTLRNIIIRDGKITAIVDWAFAGWYPEYWEYTKAHYGLLDIPDWYAEFGRIVARYDDELAAERALWAQFDEPGMAQQWISSFASSRCVERTVV</sequence>
<reference evidence="2" key="1">
    <citation type="journal article" date="2020" name="Stud. Mycol.">
        <title>101 Dothideomycetes genomes: a test case for predicting lifestyles and emergence of pathogens.</title>
        <authorList>
            <person name="Haridas S."/>
            <person name="Albert R."/>
            <person name="Binder M."/>
            <person name="Bloem J."/>
            <person name="Labutti K."/>
            <person name="Salamov A."/>
            <person name="Andreopoulos B."/>
            <person name="Baker S."/>
            <person name="Barry K."/>
            <person name="Bills G."/>
            <person name="Bluhm B."/>
            <person name="Cannon C."/>
            <person name="Castanera R."/>
            <person name="Culley D."/>
            <person name="Daum C."/>
            <person name="Ezra D."/>
            <person name="Gonzalez J."/>
            <person name="Henrissat B."/>
            <person name="Kuo A."/>
            <person name="Liang C."/>
            <person name="Lipzen A."/>
            <person name="Lutzoni F."/>
            <person name="Magnuson J."/>
            <person name="Mondo S."/>
            <person name="Nolan M."/>
            <person name="Ohm R."/>
            <person name="Pangilinan J."/>
            <person name="Park H.-J."/>
            <person name="Ramirez L."/>
            <person name="Alfaro M."/>
            <person name="Sun H."/>
            <person name="Tritt A."/>
            <person name="Yoshinaga Y."/>
            <person name="Zwiers L.-H."/>
            <person name="Turgeon B."/>
            <person name="Goodwin S."/>
            <person name="Spatafora J."/>
            <person name="Crous P."/>
            <person name="Grigoriev I."/>
        </authorList>
    </citation>
    <scope>NUCLEOTIDE SEQUENCE</scope>
    <source>
        <strain evidence="2">ATCC 16933</strain>
    </source>
</reference>
<dbReference type="Pfam" id="PF01636">
    <property type="entry name" value="APH"/>
    <property type="match status" value="1"/>
</dbReference>
<dbReference type="AlphaFoldDB" id="A0A6A6P527"/>
<dbReference type="EMBL" id="MU001676">
    <property type="protein sequence ID" value="KAF2459106.1"/>
    <property type="molecule type" value="Genomic_DNA"/>
</dbReference>
<dbReference type="PANTHER" id="PTHR21310:SF58">
    <property type="entry name" value="AMINOGLYCOSIDE PHOSPHOTRANSFERASE DOMAIN-CONTAINING PROTEIN"/>
    <property type="match status" value="1"/>
</dbReference>
<keyword evidence="3" id="KW-1185">Reference proteome</keyword>
<organism evidence="2 3">
    <name type="scientific">Lineolata rhizophorae</name>
    <dbReference type="NCBI Taxonomy" id="578093"/>
    <lineage>
        <taxon>Eukaryota</taxon>
        <taxon>Fungi</taxon>
        <taxon>Dikarya</taxon>
        <taxon>Ascomycota</taxon>
        <taxon>Pezizomycotina</taxon>
        <taxon>Dothideomycetes</taxon>
        <taxon>Dothideomycetes incertae sedis</taxon>
        <taxon>Lineolatales</taxon>
        <taxon>Lineolataceae</taxon>
        <taxon>Lineolata</taxon>
    </lineage>
</organism>
<dbReference type="CDD" id="cd05120">
    <property type="entry name" value="APH_ChoK_like"/>
    <property type="match status" value="1"/>
</dbReference>
<evidence type="ECO:0000313" key="2">
    <source>
        <dbReference type="EMBL" id="KAF2459106.1"/>
    </source>
</evidence>
<keyword evidence="2" id="KW-0418">Kinase</keyword>
<dbReference type="Proteomes" id="UP000799766">
    <property type="component" value="Unassembled WGS sequence"/>
</dbReference>
<dbReference type="Gene3D" id="3.90.1200.10">
    <property type="match status" value="1"/>
</dbReference>
<name>A0A6A6P527_9PEZI</name>
<dbReference type="InterPro" id="IPR051678">
    <property type="entry name" value="AGP_Transferase"/>
</dbReference>
<dbReference type="SUPFAM" id="SSF56112">
    <property type="entry name" value="Protein kinase-like (PK-like)"/>
    <property type="match status" value="1"/>
</dbReference>
<keyword evidence="2" id="KW-0808">Transferase</keyword>
<proteinExistence type="predicted"/>